<name>A0A1G6JZV1_9BACI</name>
<dbReference type="Proteomes" id="UP000242662">
    <property type="component" value="Unassembled WGS sequence"/>
</dbReference>
<proteinExistence type="predicted"/>
<accession>A0A1G6JZV1</accession>
<dbReference type="GO" id="GO:0042601">
    <property type="term" value="C:endospore-forming forespore"/>
    <property type="evidence" value="ECO:0007669"/>
    <property type="project" value="TreeGrafter"/>
</dbReference>
<dbReference type="STRING" id="1464122.SAMN05421737_106141"/>
<gene>
    <name evidence="2" type="ORF">SAMN05421737_106141</name>
</gene>
<dbReference type="InterPro" id="IPR014253">
    <property type="entry name" value="Spore_coat_YsxE"/>
</dbReference>
<dbReference type="EMBL" id="FMYM01000006">
    <property type="protein sequence ID" value="SDC24111.1"/>
    <property type="molecule type" value="Genomic_DNA"/>
</dbReference>
<dbReference type="Pfam" id="PF01636">
    <property type="entry name" value="APH"/>
    <property type="match status" value="1"/>
</dbReference>
<dbReference type="RefSeq" id="WP_090775755.1">
    <property type="nucleotide sequence ID" value="NZ_FMYM01000006.1"/>
</dbReference>
<protein>
    <submittedName>
        <fullName evidence="2">Spore coat protein YsxE</fullName>
    </submittedName>
</protein>
<keyword evidence="3" id="KW-1185">Reference proteome</keyword>
<dbReference type="NCBIfam" id="TIGR02904">
    <property type="entry name" value="spore_ysxE"/>
    <property type="match status" value="1"/>
</dbReference>
<keyword evidence="2" id="KW-0946">Virion</keyword>
<dbReference type="InterPro" id="IPR047175">
    <property type="entry name" value="CotS-like"/>
</dbReference>
<dbReference type="Gene3D" id="3.90.1200.10">
    <property type="match status" value="1"/>
</dbReference>
<evidence type="ECO:0000259" key="1">
    <source>
        <dbReference type="Pfam" id="PF01636"/>
    </source>
</evidence>
<dbReference type="InterPro" id="IPR011009">
    <property type="entry name" value="Kinase-like_dom_sf"/>
</dbReference>
<keyword evidence="2" id="KW-0167">Capsid protein</keyword>
<dbReference type="Gene3D" id="3.30.200.20">
    <property type="entry name" value="Phosphorylase Kinase, domain 1"/>
    <property type="match status" value="1"/>
</dbReference>
<organism evidence="2 3">
    <name type="scientific">Shouchella lonarensis</name>
    <dbReference type="NCBI Taxonomy" id="1464122"/>
    <lineage>
        <taxon>Bacteria</taxon>
        <taxon>Bacillati</taxon>
        <taxon>Bacillota</taxon>
        <taxon>Bacilli</taxon>
        <taxon>Bacillales</taxon>
        <taxon>Bacillaceae</taxon>
        <taxon>Shouchella</taxon>
    </lineage>
</organism>
<dbReference type="PANTHER" id="PTHR39179">
    <property type="entry name" value="SPORE COAT PROTEIN I"/>
    <property type="match status" value="1"/>
</dbReference>
<dbReference type="SUPFAM" id="SSF56112">
    <property type="entry name" value="Protein kinase-like (PK-like)"/>
    <property type="match status" value="1"/>
</dbReference>
<evidence type="ECO:0000313" key="3">
    <source>
        <dbReference type="Proteomes" id="UP000242662"/>
    </source>
</evidence>
<dbReference type="InterPro" id="IPR002575">
    <property type="entry name" value="Aminoglycoside_PTrfase"/>
</dbReference>
<reference evidence="3" key="1">
    <citation type="submission" date="2016-09" db="EMBL/GenBank/DDBJ databases">
        <authorList>
            <person name="Varghese N."/>
            <person name="Submissions S."/>
        </authorList>
    </citation>
    <scope>NUCLEOTIDE SEQUENCE [LARGE SCALE GENOMIC DNA]</scope>
    <source>
        <strain evidence="3">25nlg</strain>
    </source>
</reference>
<evidence type="ECO:0000313" key="2">
    <source>
        <dbReference type="EMBL" id="SDC24111.1"/>
    </source>
</evidence>
<dbReference type="OrthoDB" id="2379727at2"/>
<dbReference type="AlphaFoldDB" id="A0A1G6JZV1"/>
<sequence length="337" mass="40337">MKQIYEAILFYYDLQPIDVEDRGKIKKVTTDRGTFALKETEMTRLQADEFIHALRKLSKQAYRQFVPVLPTKFGEYTIIADAHCYYLMPWIEQVAYTDRVTMEEKIADQMGVIHRLTVQTEEVSREQLDASCERLLTRWEERMDVLKQFARRAEEKNYIAPFELSFLTHFVMFEQLYKQAQSYLEKWYEATVEKGTYRSVLTHGRMSRHHTLFNEKNEPLLLNFEQASLDTPARDLASFCRHSFPFSLWSEDAVFRWLHCYEQHLPLLDSEKQLTCAYMMYPEPIYYAVHDYIENASQKQEVDHVKRLEKRVIALRKVQRLVPKFMPQEQYQETETT</sequence>
<dbReference type="PANTHER" id="PTHR39179:SF3">
    <property type="entry name" value="COTS-RELATED PROTEIN"/>
    <property type="match status" value="1"/>
</dbReference>
<feature type="domain" description="Aminoglycoside phosphotransferase" evidence="1">
    <location>
        <begin position="28"/>
        <end position="249"/>
    </location>
</feature>